<sequence>MKNIFLCLTLAILLPLLCEAQEDAFRYLEPIEKKYAGLKDYTADVKIHFDMETFKAPDMEAKIYYKFPDKVKVESKRVIFFPKEGGHFNPALFKEKDYEIKLLKALSDAGKNTVRLRLTPKTMKRNLKRLILTIDTDRNIIPEMEVIQFDGRKMKASIEYMTSNGFDLPSHIKLNIDIPSYDTEGVSEFDQWFKKPKGVNGSIEMTYSNYVINSGYRFDFFKRSRPSRKR</sequence>
<dbReference type="Gene3D" id="2.50.20.10">
    <property type="entry name" value="Lipoprotein localisation LolA/LolB/LppX"/>
    <property type="match status" value="1"/>
</dbReference>
<feature type="chain" id="PRO_5019271142" evidence="2">
    <location>
        <begin position="21"/>
        <end position="230"/>
    </location>
</feature>
<dbReference type="InterPro" id="IPR029046">
    <property type="entry name" value="LolA/LolB/LppX"/>
</dbReference>
<accession>A0A445MZQ1</accession>
<gene>
    <name evidence="3" type="ORF">PITCH_A390042</name>
</gene>
<reference evidence="3" key="1">
    <citation type="submission" date="2018-01" db="EMBL/GenBank/DDBJ databases">
        <authorList>
            <person name="Regsiter A."/>
            <person name="William W."/>
        </authorList>
    </citation>
    <scope>NUCLEOTIDE SEQUENCE</scope>
    <source>
        <strain evidence="3">TRIP AH-1</strain>
    </source>
</reference>
<keyword evidence="1 2" id="KW-0732">Signal</keyword>
<proteinExistence type="predicted"/>
<dbReference type="AlphaFoldDB" id="A0A445MZQ1"/>
<evidence type="ECO:0000256" key="1">
    <source>
        <dbReference type="ARBA" id="ARBA00022729"/>
    </source>
</evidence>
<dbReference type="EMBL" id="OJIN01000180">
    <property type="protein sequence ID" value="SPD74945.1"/>
    <property type="molecule type" value="Genomic_DNA"/>
</dbReference>
<dbReference type="SUPFAM" id="SSF89392">
    <property type="entry name" value="Prokaryotic lipoproteins and lipoprotein localization factors"/>
    <property type="match status" value="1"/>
</dbReference>
<feature type="signal peptide" evidence="2">
    <location>
        <begin position="1"/>
        <end position="20"/>
    </location>
</feature>
<evidence type="ECO:0000313" key="3">
    <source>
        <dbReference type="EMBL" id="SPD74945.1"/>
    </source>
</evidence>
<organism evidence="3">
    <name type="scientific">uncultured Desulfobacterium sp</name>
    <dbReference type="NCBI Taxonomy" id="201089"/>
    <lineage>
        <taxon>Bacteria</taxon>
        <taxon>Pseudomonadati</taxon>
        <taxon>Thermodesulfobacteriota</taxon>
        <taxon>Desulfobacteria</taxon>
        <taxon>Desulfobacterales</taxon>
        <taxon>Desulfobacteriaceae</taxon>
        <taxon>Desulfobacterium</taxon>
        <taxon>environmental samples</taxon>
    </lineage>
</organism>
<protein>
    <submittedName>
        <fullName evidence="3">Uncharacterized protein</fullName>
    </submittedName>
</protein>
<name>A0A445MZQ1_9BACT</name>
<evidence type="ECO:0000256" key="2">
    <source>
        <dbReference type="SAM" id="SignalP"/>
    </source>
</evidence>